<keyword evidence="4" id="KW-1185">Reference proteome</keyword>
<dbReference type="EMBL" id="FNJB01000002">
    <property type="protein sequence ID" value="SDO18155.1"/>
    <property type="molecule type" value="Genomic_DNA"/>
</dbReference>
<dbReference type="STRING" id="504798.SAMN05421871_101198"/>
<dbReference type="SUPFAM" id="SSF47203">
    <property type="entry name" value="Acyl-CoA dehydrogenase C-terminal domain-like"/>
    <property type="match status" value="1"/>
</dbReference>
<accession>A0A1H0HG36</accession>
<dbReference type="Pfam" id="PF00441">
    <property type="entry name" value="Acyl-CoA_dh_1"/>
    <property type="match status" value="1"/>
</dbReference>
<feature type="domain" description="Acyl-CoA dehydrogenase/oxidase C-terminal" evidence="2">
    <location>
        <begin position="194"/>
        <end position="313"/>
    </location>
</feature>
<protein>
    <submittedName>
        <fullName evidence="3">Acyl-CoA dehydrogenase, C-terminal domain</fullName>
    </submittedName>
</protein>
<evidence type="ECO:0000313" key="4">
    <source>
        <dbReference type="Proteomes" id="UP000199651"/>
    </source>
</evidence>
<dbReference type="AlphaFoldDB" id="A0A1H0HG36"/>
<sequence length="388" mass="40275">MSVCEADLEAAFGADVGDVLAADEQRVPWGAEVLAGLGVSAACVPADLGGGWKDTAELIGSLRAVCRRDLTAGLSLVLGAVRPVLLPAASAEVAAQVLSGRLVAFADDDVSPRTGTVVTHGRDAELLVGTRARRTVLVDGRELDELRRDLRPVALSGCRALDVAVTSTPIPGASKESGADPDDWAYLVSSVVGAGAAVGALDTCLRLVLDFASERRLYGVGLLDLPHARGLIAGAAVDLRVADALSRAAAAAVDARADEQVVAGAAFVLPRLLSAAVRDLATVLGARFYLRGGPHAWFGKAVRDLAVLRVLCGDGTRCAPVADSPANLAALADQPWSHVVRDRVDRVEDEGRPPLPEPVADTVLPEVLSAHRDRVSFDSNQTPLGAQR</sequence>
<dbReference type="InterPro" id="IPR036250">
    <property type="entry name" value="AcylCo_DH-like_C"/>
</dbReference>
<evidence type="ECO:0000259" key="2">
    <source>
        <dbReference type="Pfam" id="PF00441"/>
    </source>
</evidence>
<proteinExistence type="predicted"/>
<reference evidence="4" key="1">
    <citation type="submission" date="2016-10" db="EMBL/GenBank/DDBJ databases">
        <authorList>
            <person name="Varghese N."/>
            <person name="Submissions S."/>
        </authorList>
    </citation>
    <scope>NUCLEOTIDE SEQUENCE [LARGE SCALE GENOMIC DNA]</scope>
    <source>
        <strain evidence="4">IBRC-M 10655</strain>
    </source>
</reference>
<gene>
    <name evidence="3" type="ORF">SAMN05192558_102105</name>
</gene>
<evidence type="ECO:0000313" key="3">
    <source>
        <dbReference type="EMBL" id="SDO18155.1"/>
    </source>
</evidence>
<name>A0A1H0HG36_9PSEU</name>
<dbReference type="Gene3D" id="1.20.140.10">
    <property type="entry name" value="Butyryl-CoA Dehydrogenase, subunit A, domain 3"/>
    <property type="match status" value="1"/>
</dbReference>
<organism evidence="3 4">
    <name type="scientific">Actinokineospora alba</name>
    <dbReference type="NCBI Taxonomy" id="504798"/>
    <lineage>
        <taxon>Bacteria</taxon>
        <taxon>Bacillati</taxon>
        <taxon>Actinomycetota</taxon>
        <taxon>Actinomycetes</taxon>
        <taxon>Pseudonocardiales</taxon>
        <taxon>Pseudonocardiaceae</taxon>
        <taxon>Actinokineospora</taxon>
    </lineage>
</organism>
<evidence type="ECO:0000256" key="1">
    <source>
        <dbReference type="ARBA" id="ARBA00022630"/>
    </source>
</evidence>
<dbReference type="Proteomes" id="UP000199651">
    <property type="component" value="Unassembled WGS sequence"/>
</dbReference>
<dbReference type="InterPro" id="IPR009075">
    <property type="entry name" value="AcylCo_DH/oxidase_C"/>
</dbReference>
<dbReference type="GO" id="GO:0016627">
    <property type="term" value="F:oxidoreductase activity, acting on the CH-CH group of donors"/>
    <property type="evidence" value="ECO:0007669"/>
    <property type="project" value="InterPro"/>
</dbReference>
<keyword evidence="1" id="KW-0285">Flavoprotein</keyword>
<dbReference type="RefSeq" id="WP_166657845.1">
    <property type="nucleotide sequence ID" value="NZ_FNDV01000001.1"/>
</dbReference>